<keyword evidence="13" id="KW-1185">Reference proteome</keyword>
<feature type="domain" description="D-isomer specific 2-hydroxyacid dehydrogenase NAD-binding" evidence="6">
    <location>
        <begin position="109"/>
        <end position="289"/>
    </location>
</feature>
<dbReference type="SUPFAM" id="SSF52283">
    <property type="entry name" value="Formate/glycerate dehydrogenase catalytic domain-like"/>
    <property type="match status" value="1"/>
</dbReference>
<dbReference type="InterPro" id="IPR050418">
    <property type="entry name" value="D-iso_2-hydroxyacid_DH_PdxB"/>
</dbReference>
<evidence type="ECO:0000313" key="9">
    <source>
        <dbReference type="EMBL" id="XDJ46210.1"/>
    </source>
</evidence>
<keyword evidence="3" id="KW-0520">NAD</keyword>
<dbReference type="RefSeq" id="WP_343835113.1">
    <property type="nucleotide sequence ID" value="NZ_BAAAEX010000003.1"/>
</dbReference>
<comment type="similarity">
    <text evidence="1 4">Belongs to the D-isomer specific 2-hydroxyacid dehydrogenase family.</text>
</comment>
<dbReference type="EMBL" id="CP158252">
    <property type="protein sequence ID" value="XDJ41054.1"/>
    <property type="molecule type" value="Genomic_DNA"/>
</dbReference>
<dbReference type="InterPro" id="IPR029753">
    <property type="entry name" value="D-isomer_DH_CS"/>
</dbReference>
<evidence type="ECO:0000256" key="3">
    <source>
        <dbReference type="ARBA" id="ARBA00023027"/>
    </source>
</evidence>
<dbReference type="Pfam" id="PF02826">
    <property type="entry name" value="2-Hacid_dh_C"/>
    <property type="match status" value="1"/>
</dbReference>
<reference evidence="8" key="4">
    <citation type="submission" date="2024-05" db="EMBL/GenBank/DDBJ databases">
        <authorList>
            <person name="Luo Y.-C."/>
            <person name="Nicholds J."/>
            <person name="Mortimer T."/>
            <person name="Maboni G."/>
        </authorList>
    </citation>
    <scope>NUCLEOTIDE SEQUENCE</scope>
    <source>
        <strain evidence="12">141555</strain>
        <strain evidence="11">144863</strain>
        <strain evidence="10">151108</strain>
        <strain evidence="9">151836</strain>
        <strain evidence="8">153920</strain>
    </source>
</reference>
<name>A0AB39CGH6_9BURK</name>
<reference evidence="7" key="1">
    <citation type="journal article" date="2014" name="Int. J. Syst. Evol. Microbiol.">
        <title>Complete genome of a new Firmicutes species belonging to the dominant human colonic microbiota ('Ruminococcus bicirculans') reveals two chromosomes and a selective capacity to utilize plant glucans.</title>
        <authorList>
            <consortium name="NISC Comparative Sequencing Program"/>
            <person name="Wegmann U."/>
            <person name="Louis P."/>
            <person name="Goesmann A."/>
            <person name="Henrissat B."/>
            <person name="Duncan S.H."/>
            <person name="Flint H.J."/>
        </authorList>
    </citation>
    <scope>NUCLEOTIDE SEQUENCE</scope>
    <source>
        <strain evidence="7">JCM 15515</strain>
    </source>
</reference>
<dbReference type="Proteomes" id="UP001500573">
    <property type="component" value="Unassembled WGS sequence"/>
</dbReference>
<proteinExistence type="inferred from homology"/>
<dbReference type="Gene3D" id="3.40.50.720">
    <property type="entry name" value="NAD(P)-binding Rossmann-like Domain"/>
    <property type="match status" value="2"/>
</dbReference>
<sequence length="326" mass="35756">MNPLRIVFLDRDSLPATAEFTGPQAPHELVAHPRTAPEQVAERIRDADIVIVNKVPLAADAIAQAQRLRMIAITATGTDNVDLDACDRRGIIVSNVRDYAVHAVPEHTFALMLALRRSLLAYRQSVRDGRWQASGQFCYFDFPVRDLAGSTLGIIGRGALGEAVAELARAFGMKVQFAARRDTGEPTHDYTDFNHVLRTSDVLSLHCPLNAQTRGMIGAAEFALMERKPLLINTARGGLVDEYALEHALRSGQISGAGFDVASQEPPAANHPLMRLLDMPNFILTPHMAWSSEAAIRSMILQVCDNIDAFLRDDPRNVVAGFRAAR</sequence>
<dbReference type="InterPro" id="IPR036291">
    <property type="entry name" value="NAD(P)-bd_dom_sf"/>
</dbReference>
<dbReference type="SUPFAM" id="SSF51735">
    <property type="entry name" value="NAD(P)-binding Rossmann-fold domains"/>
    <property type="match status" value="1"/>
</dbReference>
<feature type="domain" description="D-isomer specific 2-hydroxyacid dehydrogenase catalytic" evidence="5">
    <location>
        <begin position="28"/>
        <end position="319"/>
    </location>
</feature>
<dbReference type="PANTHER" id="PTHR43761">
    <property type="entry name" value="D-ISOMER SPECIFIC 2-HYDROXYACID DEHYDROGENASE FAMILY PROTEIN (AFU_ORTHOLOGUE AFUA_1G13630)"/>
    <property type="match status" value="1"/>
</dbReference>
<accession>A0AB39CGH6</accession>
<reference evidence="7" key="3">
    <citation type="submission" date="2023-12" db="EMBL/GenBank/DDBJ databases">
        <authorList>
            <person name="Sun Q."/>
            <person name="Inoue M."/>
        </authorList>
    </citation>
    <scope>NUCLEOTIDE SEQUENCE</scope>
    <source>
        <strain evidence="7">JCM 15515</strain>
    </source>
</reference>
<evidence type="ECO:0000313" key="10">
    <source>
        <dbReference type="EMBL" id="XDJ50420.1"/>
    </source>
</evidence>
<dbReference type="Pfam" id="PF00389">
    <property type="entry name" value="2-Hacid_dh"/>
    <property type="match status" value="1"/>
</dbReference>
<evidence type="ECO:0000313" key="13">
    <source>
        <dbReference type="Proteomes" id="UP001500573"/>
    </source>
</evidence>
<dbReference type="FunFam" id="3.40.50.720:FF:000203">
    <property type="entry name" value="D-3-phosphoglycerate dehydrogenase (SerA)"/>
    <property type="match status" value="1"/>
</dbReference>
<organism evidence="8">
    <name type="scientific">Castellaniella ginsengisoli</name>
    <dbReference type="NCBI Taxonomy" id="546114"/>
    <lineage>
        <taxon>Bacteria</taxon>
        <taxon>Pseudomonadati</taxon>
        <taxon>Pseudomonadota</taxon>
        <taxon>Betaproteobacteria</taxon>
        <taxon>Burkholderiales</taxon>
        <taxon>Alcaligenaceae</taxon>
        <taxon>Castellaniella</taxon>
    </lineage>
</organism>
<dbReference type="GO" id="GO:0051287">
    <property type="term" value="F:NAD binding"/>
    <property type="evidence" value="ECO:0007669"/>
    <property type="project" value="InterPro"/>
</dbReference>
<evidence type="ECO:0000256" key="4">
    <source>
        <dbReference type="RuleBase" id="RU003719"/>
    </source>
</evidence>
<protein>
    <submittedName>
        <fullName evidence="8">D-2-hydroxyacid dehydrogenase</fullName>
    </submittedName>
</protein>
<gene>
    <name evidence="11" type="ORF">ABRY94_08755</name>
    <name evidence="8" type="ORF">ABRY99_08800</name>
    <name evidence="9" type="ORF">ABRZ04_07560</name>
    <name evidence="12" type="ORF">ABRZ07_11485</name>
    <name evidence="10" type="ORF">ABRZ09_00705</name>
    <name evidence="7" type="ORF">GCM10009108_02290</name>
</gene>
<evidence type="ECO:0000259" key="6">
    <source>
        <dbReference type="Pfam" id="PF02826"/>
    </source>
</evidence>
<keyword evidence="2 4" id="KW-0560">Oxidoreductase</keyword>
<evidence type="ECO:0000313" key="8">
    <source>
        <dbReference type="EMBL" id="XDJ41054.1"/>
    </source>
</evidence>
<dbReference type="GO" id="GO:0016616">
    <property type="term" value="F:oxidoreductase activity, acting on the CH-OH group of donors, NAD or NADP as acceptor"/>
    <property type="evidence" value="ECO:0007669"/>
    <property type="project" value="InterPro"/>
</dbReference>
<evidence type="ECO:0000313" key="11">
    <source>
        <dbReference type="EMBL" id="XDJ68192.1"/>
    </source>
</evidence>
<dbReference type="EMBL" id="BAAAEX010000003">
    <property type="protein sequence ID" value="GAA0772892.1"/>
    <property type="molecule type" value="Genomic_DNA"/>
</dbReference>
<evidence type="ECO:0000256" key="2">
    <source>
        <dbReference type="ARBA" id="ARBA00023002"/>
    </source>
</evidence>
<evidence type="ECO:0000256" key="1">
    <source>
        <dbReference type="ARBA" id="ARBA00005854"/>
    </source>
</evidence>
<evidence type="ECO:0000259" key="5">
    <source>
        <dbReference type="Pfam" id="PF00389"/>
    </source>
</evidence>
<dbReference type="InterPro" id="IPR006140">
    <property type="entry name" value="D-isomer_DH_NAD-bd"/>
</dbReference>
<dbReference type="AlphaFoldDB" id="A0AB39CGH6"/>
<evidence type="ECO:0000313" key="12">
    <source>
        <dbReference type="EMBL" id="XDJ79508.1"/>
    </source>
</evidence>
<dbReference type="EMBL" id="CP158254">
    <property type="protein sequence ID" value="XDJ46210.1"/>
    <property type="molecule type" value="Genomic_DNA"/>
</dbReference>
<dbReference type="InterPro" id="IPR006139">
    <property type="entry name" value="D-isomer_2_OHA_DH_cat_dom"/>
</dbReference>
<dbReference type="EMBL" id="CP158267">
    <property type="protein sequence ID" value="XDJ79508.1"/>
    <property type="molecule type" value="Genomic_DNA"/>
</dbReference>
<dbReference type="CDD" id="cd12162">
    <property type="entry name" value="2-Hacid_dh_4"/>
    <property type="match status" value="1"/>
</dbReference>
<dbReference type="PANTHER" id="PTHR43761:SF1">
    <property type="entry name" value="D-ISOMER SPECIFIC 2-HYDROXYACID DEHYDROGENASE CATALYTIC DOMAIN-CONTAINING PROTEIN-RELATED"/>
    <property type="match status" value="1"/>
</dbReference>
<reference evidence="13" key="2">
    <citation type="journal article" date="2019" name="Int. J. Syst. Evol. Microbiol.">
        <title>The Global Catalogue of Microorganisms (GCM) 10K type strain sequencing project: providing services to taxonomists for standard genome sequencing and annotation.</title>
        <authorList>
            <consortium name="The Broad Institute Genomics Platform"/>
            <consortium name="The Broad Institute Genome Sequencing Center for Infectious Disease"/>
            <person name="Wu L."/>
            <person name="Ma J."/>
        </authorList>
    </citation>
    <scope>NUCLEOTIDE SEQUENCE [LARGE SCALE GENOMIC DNA]</scope>
    <source>
        <strain evidence="13">JCM 15515</strain>
    </source>
</reference>
<dbReference type="EMBL" id="CP158262">
    <property type="protein sequence ID" value="XDJ68192.1"/>
    <property type="molecule type" value="Genomic_DNA"/>
</dbReference>
<evidence type="ECO:0000313" key="7">
    <source>
        <dbReference type="EMBL" id="GAA0772892.1"/>
    </source>
</evidence>
<dbReference type="PROSITE" id="PS00670">
    <property type="entry name" value="D_2_HYDROXYACID_DH_2"/>
    <property type="match status" value="1"/>
</dbReference>
<dbReference type="EMBL" id="CP158255">
    <property type="protein sequence ID" value="XDJ50420.1"/>
    <property type="molecule type" value="Genomic_DNA"/>
</dbReference>